<reference evidence="2 3" key="1">
    <citation type="journal article" date="2019" name="Philos. Trans. R. Soc. Lond., B, Biol. Sci.">
        <title>Ant behaviour and brain gene expression of defending hosts depend on the ecological success of the intruding social parasite.</title>
        <authorList>
            <person name="Kaur R."/>
            <person name="Stoldt M."/>
            <person name="Jongepier E."/>
            <person name="Feldmeyer B."/>
            <person name="Menzel F."/>
            <person name="Bornberg-Bauer E."/>
            <person name="Foitzik S."/>
        </authorList>
    </citation>
    <scope>NUCLEOTIDE SEQUENCE [LARGE SCALE GENOMIC DNA]</scope>
    <source>
        <tissue evidence="2">Whole body</tissue>
    </source>
</reference>
<feature type="compositionally biased region" description="Polar residues" evidence="1">
    <location>
        <begin position="153"/>
        <end position="162"/>
    </location>
</feature>
<evidence type="ECO:0000313" key="2">
    <source>
        <dbReference type="EMBL" id="TGZ55339.1"/>
    </source>
</evidence>
<feature type="region of interest" description="Disordered" evidence="1">
    <location>
        <begin position="126"/>
        <end position="162"/>
    </location>
</feature>
<protein>
    <submittedName>
        <fullName evidence="2">Uncharacterized protein</fullName>
    </submittedName>
</protein>
<comment type="caution">
    <text evidence="2">The sequence shown here is derived from an EMBL/GenBank/DDBJ whole genome shotgun (WGS) entry which is preliminary data.</text>
</comment>
<proteinExistence type="predicted"/>
<dbReference type="Proteomes" id="UP000310200">
    <property type="component" value="Unassembled WGS sequence"/>
</dbReference>
<evidence type="ECO:0000256" key="1">
    <source>
        <dbReference type="SAM" id="MobiDB-lite"/>
    </source>
</evidence>
<dbReference type="AlphaFoldDB" id="A0A4S2L470"/>
<dbReference type="EMBL" id="QBLH01000471">
    <property type="protein sequence ID" value="TGZ55339.1"/>
    <property type="molecule type" value="Genomic_DNA"/>
</dbReference>
<sequence>MDRQAKARWCTCSVPTSVSYPYMTEVVLLEVVGKEGWFAAKGGFADRVSGSPLQTVHWGETRAMGGLVEERVWEHERERRERSSTVSDYCWHCEVQTWGRRRESGDWGGGRYARAGPVDKTVEIGKTAGTSLKQKRDGEAEEEEEEVIRNTVREYNTTSTPE</sequence>
<keyword evidence="3" id="KW-1185">Reference proteome</keyword>
<gene>
    <name evidence="2" type="ORF">DBV15_07382</name>
</gene>
<evidence type="ECO:0000313" key="3">
    <source>
        <dbReference type="Proteomes" id="UP000310200"/>
    </source>
</evidence>
<organism evidence="2 3">
    <name type="scientific">Temnothorax longispinosus</name>
    <dbReference type="NCBI Taxonomy" id="300112"/>
    <lineage>
        <taxon>Eukaryota</taxon>
        <taxon>Metazoa</taxon>
        <taxon>Ecdysozoa</taxon>
        <taxon>Arthropoda</taxon>
        <taxon>Hexapoda</taxon>
        <taxon>Insecta</taxon>
        <taxon>Pterygota</taxon>
        <taxon>Neoptera</taxon>
        <taxon>Endopterygota</taxon>
        <taxon>Hymenoptera</taxon>
        <taxon>Apocrita</taxon>
        <taxon>Aculeata</taxon>
        <taxon>Formicoidea</taxon>
        <taxon>Formicidae</taxon>
        <taxon>Myrmicinae</taxon>
        <taxon>Temnothorax</taxon>
    </lineage>
</organism>
<name>A0A4S2L470_9HYME</name>
<accession>A0A4S2L470</accession>